<evidence type="ECO:0000313" key="3">
    <source>
        <dbReference type="Proteomes" id="UP001060012"/>
    </source>
</evidence>
<keyword evidence="3" id="KW-1185">Reference proteome</keyword>
<keyword evidence="1" id="KW-1133">Transmembrane helix</keyword>
<evidence type="ECO:0008006" key="4">
    <source>
        <dbReference type="Google" id="ProtNLM"/>
    </source>
</evidence>
<evidence type="ECO:0000256" key="1">
    <source>
        <dbReference type="SAM" id="Phobius"/>
    </source>
</evidence>
<dbReference type="EMBL" id="CP100595">
    <property type="protein sequence ID" value="UTJ07801.1"/>
    <property type="molecule type" value="Genomic_DNA"/>
</dbReference>
<feature type="transmembrane region" description="Helical" evidence="1">
    <location>
        <begin position="21"/>
        <end position="41"/>
    </location>
</feature>
<name>A0ABY5E6L0_9BACT</name>
<proteinExistence type="predicted"/>
<dbReference type="RefSeq" id="WP_254577975.1">
    <property type="nucleotide sequence ID" value="NZ_CP100595.1"/>
</dbReference>
<keyword evidence="1" id="KW-0812">Transmembrane</keyword>
<dbReference type="Proteomes" id="UP001060012">
    <property type="component" value="Chromosome"/>
</dbReference>
<gene>
    <name evidence="2" type="ORF">NJU99_06805</name>
</gene>
<accession>A0ABY5E6L0</accession>
<reference evidence="2" key="1">
    <citation type="submission" date="2022-07" db="EMBL/GenBank/DDBJ databases">
        <title>Arcobacter roscoffensis sp. nov., a marine bacterium isolated from coastal seawater collected from Roscoff, France.</title>
        <authorList>
            <person name="Pascual J."/>
            <person name="Lepeaux C."/>
            <person name="Methner A."/>
            <person name="Overmann J."/>
        </authorList>
    </citation>
    <scope>NUCLEOTIDE SEQUENCE</scope>
    <source>
        <strain evidence="2">ARW1-2F2</strain>
    </source>
</reference>
<sequence>MFSFFKFLQNSIKNLKQNKGLWFTILAVLSITGIFLSLYLLTHMTQNASKEVYTNIASSYDKNLKNKFYEKELEFKKILLSVNSNTTLINEVQTNDLIAVGNSIGSYNKSFKDSGFETLQLSFYPVINQVNQYRNSINSVITSKNKVFGLEVLFDGIYLVYIQPIISEDRIVGVLELKEELHVFKDVYTKEDSIFMFLLESRMLNKLSINARNGKYREVVNDLYVEEARYDGQFFAKIIENGKEEFANMMDLSYSVDDQFYRSVREISDINGNVIGVVLIGQTVANSGSFVNIVDKMTKTVTTVALGLVISILLFMF</sequence>
<keyword evidence="1" id="KW-0472">Membrane</keyword>
<organism evidence="2 3">
    <name type="scientific">Arcobacter roscoffensis</name>
    <dbReference type="NCBI Taxonomy" id="2961520"/>
    <lineage>
        <taxon>Bacteria</taxon>
        <taxon>Pseudomonadati</taxon>
        <taxon>Campylobacterota</taxon>
        <taxon>Epsilonproteobacteria</taxon>
        <taxon>Campylobacterales</taxon>
        <taxon>Arcobacteraceae</taxon>
        <taxon>Arcobacter</taxon>
    </lineage>
</organism>
<protein>
    <recommendedName>
        <fullName evidence="4">Methyl-accepting chemotaxis protein</fullName>
    </recommendedName>
</protein>
<evidence type="ECO:0000313" key="2">
    <source>
        <dbReference type="EMBL" id="UTJ07801.1"/>
    </source>
</evidence>